<feature type="transmembrane region" description="Helical" evidence="2">
    <location>
        <begin position="775"/>
        <end position="799"/>
    </location>
</feature>
<feature type="transmembrane region" description="Helical" evidence="2">
    <location>
        <begin position="685"/>
        <end position="707"/>
    </location>
</feature>
<sequence>MQTNCFSSFLSGWSQTISEVNLLDVEDLGWCAYSWSAVVRPQCVTEKHTSAAAASVCEGFDFCVALEPSAAAVIQHKSSSVSRPLRQPLPTIKLKDHLDKGRLAPLDVEEQQLYSEFLPMTAEAILRLVNDPVLPFFTLDVVLDIQNKLREKGSVPASLLSAASSLRDHAAFFQSEVMRPANDPKERDPAHVRMLNDVLRDVEKSFILPQAPPGVSRNLLYSLPGSPPQFSTLRFSEDSILFCNNTSHIRTQSSDQGVLRPLSHDQGALGPVSHDSSCSSWRERVLDLILGAVRSADRLICFGQELFENYPNCSTSRCPDLRLSPELCVEPLSVRVKQRERSWRQRVVYLQCYFLTIATILGTGILGLPGDDCSRWTVAFPRLVSGRILCPGLVDLPLRGPAAEMSGHTTGNFKDWSGRVHRDEPMGIEPQTLTDDEDEDDGENARADAGLLYPSSSSAPQPHPEILQPHLHLLGRLFLPRPMSHAFNCILLFHFVSIGISYVLAGSEAYASLLSVQHIYVIPVFTWILTLSILLAHKVIQPITSVLTLLKGVLLVVTVAVTFAVGSEVGLHSSSDFSQMGRPFLMGTVALDPVVSQSRPGRPQHVYSAQHPLSDPQTTALPQIWPTGAGQCWRSSHRLQSTAQSWVTPTPEPLLFTNVSLEQSEKAGEIATIPLTKIIQEHYSVFSWVAVLIQIFISISVTVSFLVMGSALKHTVDGLVTTAWGGSLDWLSKCWKQHVPDRQPLCSALSLVKGLLCLLAFIIIFIVSMCDPKGFVVILDKVVSFSLNTEVGLFIFFMLRESREDQYQSVNVPLPVGDCIFSLSWLLPCYFLFAVVYDVLQTVADLLPLLPHSHWALNHSIALSWNYNSTGLL</sequence>
<feature type="transmembrane region" description="Helical" evidence="2">
    <location>
        <begin position="548"/>
        <end position="566"/>
    </location>
</feature>
<feature type="compositionally biased region" description="Basic and acidic residues" evidence="1">
    <location>
        <begin position="416"/>
        <end position="425"/>
    </location>
</feature>
<feature type="transmembrane region" description="Helical" evidence="2">
    <location>
        <begin position="517"/>
        <end position="536"/>
    </location>
</feature>
<feature type="transmembrane region" description="Helical" evidence="2">
    <location>
        <begin position="820"/>
        <end position="840"/>
    </location>
</feature>
<dbReference type="AlphaFoldDB" id="A0AAW0N7J1"/>
<name>A0AAW0N7J1_9GOBI</name>
<feature type="transmembrane region" description="Helical" evidence="2">
    <location>
        <begin position="745"/>
        <end position="769"/>
    </location>
</feature>
<keyword evidence="4" id="KW-1185">Reference proteome</keyword>
<dbReference type="PANTHER" id="PTHR16189">
    <property type="entry name" value="TRANSMEMBRANE PROTEIN 104-RELATED"/>
    <property type="match status" value="1"/>
</dbReference>
<evidence type="ECO:0000256" key="2">
    <source>
        <dbReference type="SAM" id="Phobius"/>
    </source>
</evidence>
<feature type="transmembrane region" description="Helical" evidence="2">
    <location>
        <begin position="348"/>
        <end position="368"/>
    </location>
</feature>
<keyword evidence="2" id="KW-0472">Membrane</keyword>
<dbReference type="Proteomes" id="UP001460270">
    <property type="component" value="Unassembled WGS sequence"/>
</dbReference>
<keyword evidence="2" id="KW-0812">Transmembrane</keyword>
<comment type="caution">
    <text evidence="3">The sequence shown here is derived from an EMBL/GenBank/DDBJ whole genome shotgun (WGS) entry which is preliminary data.</text>
</comment>
<proteinExistence type="predicted"/>
<dbReference type="PANTHER" id="PTHR16189:SF6">
    <property type="entry name" value="AMINO ACID TRANSPORTER TRANSMEMBRANE DOMAIN-CONTAINING PROTEIN"/>
    <property type="match status" value="1"/>
</dbReference>
<feature type="transmembrane region" description="Helical" evidence="2">
    <location>
        <begin position="486"/>
        <end position="505"/>
    </location>
</feature>
<dbReference type="SUPFAM" id="SSF47672">
    <property type="entry name" value="Transferrin receptor-like dimerisation domain"/>
    <property type="match status" value="1"/>
</dbReference>
<dbReference type="EMBL" id="JBBPFD010000018">
    <property type="protein sequence ID" value="KAK7889276.1"/>
    <property type="molecule type" value="Genomic_DNA"/>
</dbReference>
<keyword evidence="2" id="KW-1133">Transmembrane helix</keyword>
<evidence type="ECO:0000313" key="4">
    <source>
        <dbReference type="Proteomes" id="UP001460270"/>
    </source>
</evidence>
<organism evidence="3 4">
    <name type="scientific">Mugilogobius chulae</name>
    <name type="common">yellowstripe goby</name>
    <dbReference type="NCBI Taxonomy" id="88201"/>
    <lineage>
        <taxon>Eukaryota</taxon>
        <taxon>Metazoa</taxon>
        <taxon>Chordata</taxon>
        <taxon>Craniata</taxon>
        <taxon>Vertebrata</taxon>
        <taxon>Euteleostomi</taxon>
        <taxon>Actinopterygii</taxon>
        <taxon>Neopterygii</taxon>
        <taxon>Teleostei</taxon>
        <taxon>Neoteleostei</taxon>
        <taxon>Acanthomorphata</taxon>
        <taxon>Gobiaria</taxon>
        <taxon>Gobiiformes</taxon>
        <taxon>Gobioidei</taxon>
        <taxon>Gobiidae</taxon>
        <taxon>Gobionellinae</taxon>
        <taxon>Mugilogobius</taxon>
    </lineage>
</organism>
<feature type="region of interest" description="Disordered" evidence="1">
    <location>
        <begin position="414"/>
        <end position="447"/>
    </location>
</feature>
<evidence type="ECO:0000313" key="3">
    <source>
        <dbReference type="EMBL" id="KAK7889276.1"/>
    </source>
</evidence>
<evidence type="ECO:0000256" key="1">
    <source>
        <dbReference type="SAM" id="MobiDB-lite"/>
    </source>
</evidence>
<protein>
    <submittedName>
        <fullName evidence="3">Uncharacterized protein</fullName>
    </submittedName>
</protein>
<dbReference type="InterPro" id="IPR036757">
    <property type="entry name" value="TFR-like_dimer_dom_sf"/>
</dbReference>
<gene>
    <name evidence="3" type="ORF">WMY93_024836</name>
</gene>
<accession>A0AAW0N7J1</accession>
<reference evidence="4" key="1">
    <citation type="submission" date="2024-04" db="EMBL/GenBank/DDBJ databases">
        <title>Salinicola lusitanus LLJ914,a marine bacterium isolated from the Okinawa Trough.</title>
        <authorList>
            <person name="Li J."/>
        </authorList>
    </citation>
    <scope>NUCLEOTIDE SEQUENCE [LARGE SCALE GENOMIC DNA]</scope>
</reference>